<organism evidence="1 2">
    <name type="scientific">Pluteus cervinus</name>
    <dbReference type="NCBI Taxonomy" id="181527"/>
    <lineage>
        <taxon>Eukaryota</taxon>
        <taxon>Fungi</taxon>
        <taxon>Dikarya</taxon>
        <taxon>Basidiomycota</taxon>
        <taxon>Agaricomycotina</taxon>
        <taxon>Agaricomycetes</taxon>
        <taxon>Agaricomycetidae</taxon>
        <taxon>Agaricales</taxon>
        <taxon>Pluteineae</taxon>
        <taxon>Pluteaceae</taxon>
        <taxon>Pluteus</taxon>
    </lineage>
</organism>
<reference evidence="1 2" key="1">
    <citation type="journal article" date="2019" name="Nat. Ecol. Evol.">
        <title>Megaphylogeny resolves global patterns of mushroom evolution.</title>
        <authorList>
            <person name="Varga T."/>
            <person name="Krizsan K."/>
            <person name="Foldi C."/>
            <person name="Dima B."/>
            <person name="Sanchez-Garcia M."/>
            <person name="Sanchez-Ramirez S."/>
            <person name="Szollosi G.J."/>
            <person name="Szarkandi J.G."/>
            <person name="Papp V."/>
            <person name="Albert L."/>
            <person name="Andreopoulos W."/>
            <person name="Angelini C."/>
            <person name="Antonin V."/>
            <person name="Barry K.W."/>
            <person name="Bougher N.L."/>
            <person name="Buchanan P."/>
            <person name="Buyck B."/>
            <person name="Bense V."/>
            <person name="Catcheside P."/>
            <person name="Chovatia M."/>
            <person name="Cooper J."/>
            <person name="Damon W."/>
            <person name="Desjardin D."/>
            <person name="Finy P."/>
            <person name="Geml J."/>
            <person name="Haridas S."/>
            <person name="Hughes K."/>
            <person name="Justo A."/>
            <person name="Karasinski D."/>
            <person name="Kautmanova I."/>
            <person name="Kiss B."/>
            <person name="Kocsube S."/>
            <person name="Kotiranta H."/>
            <person name="LaButti K.M."/>
            <person name="Lechner B.E."/>
            <person name="Liimatainen K."/>
            <person name="Lipzen A."/>
            <person name="Lukacs Z."/>
            <person name="Mihaltcheva S."/>
            <person name="Morgado L.N."/>
            <person name="Niskanen T."/>
            <person name="Noordeloos M.E."/>
            <person name="Ohm R.A."/>
            <person name="Ortiz-Santana B."/>
            <person name="Ovrebo C."/>
            <person name="Racz N."/>
            <person name="Riley R."/>
            <person name="Savchenko A."/>
            <person name="Shiryaev A."/>
            <person name="Soop K."/>
            <person name="Spirin V."/>
            <person name="Szebenyi C."/>
            <person name="Tomsovsky M."/>
            <person name="Tulloss R.E."/>
            <person name="Uehling J."/>
            <person name="Grigoriev I.V."/>
            <person name="Vagvolgyi C."/>
            <person name="Papp T."/>
            <person name="Martin F.M."/>
            <person name="Miettinen O."/>
            <person name="Hibbett D.S."/>
            <person name="Nagy L.G."/>
        </authorList>
    </citation>
    <scope>NUCLEOTIDE SEQUENCE [LARGE SCALE GENOMIC DNA]</scope>
    <source>
        <strain evidence="1 2">NL-1719</strain>
    </source>
</reference>
<evidence type="ECO:0000313" key="2">
    <source>
        <dbReference type="Proteomes" id="UP000308600"/>
    </source>
</evidence>
<sequence>MKQGDESKAMRYIQQCIKSVSTSQNVDYRRLEANKSPKVDFNSSRCLKRNTFATPFFTGRSTNFSAFIDCEGVFNPSLISMPADYTRRFLMAIPVEADNASEICAVACGDPVSRLIPLYFCQHIFGFELDLSTVPATSSQPEVFINHPQLLDGFNTSLWFLYKSDFGNEGLDVMGQYNDRMKSYPSCISVRSLDPFYQSSSSAAVIGLPHVDLVSLHHCMSIASTYNAPGIS</sequence>
<gene>
    <name evidence="1" type="ORF">BDN72DRAFT_902397</name>
</gene>
<evidence type="ECO:0000313" key="1">
    <source>
        <dbReference type="EMBL" id="TFK63442.1"/>
    </source>
</evidence>
<name>A0ACD3AF17_9AGAR</name>
<accession>A0ACD3AF17</accession>
<dbReference type="EMBL" id="ML208522">
    <property type="protein sequence ID" value="TFK63442.1"/>
    <property type="molecule type" value="Genomic_DNA"/>
</dbReference>
<dbReference type="Proteomes" id="UP000308600">
    <property type="component" value="Unassembled WGS sequence"/>
</dbReference>
<protein>
    <submittedName>
        <fullName evidence="1">Uncharacterized protein</fullName>
    </submittedName>
</protein>
<keyword evidence="2" id="KW-1185">Reference proteome</keyword>
<proteinExistence type="predicted"/>